<comment type="caution">
    <text evidence="1">The sequence shown here is derived from an EMBL/GenBank/DDBJ whole genome shotgun (WGS) entry which is preliminary data.</text>
</comment>
<organism evidence="1">
    <name type="scientific">gut metagenome</name>
    <dbReference type="NCBI Taxonomy" id="749906"/>
    <lineage>
        <taxon>unclassified sequences</taxon>
        <taxon>metagenomes</taxon>
        <taxon>organismal metagenomes</taxon>
    </lineage>
</organism>
<dbReference type="EMBL" id="AMCI01008321">
    <property type="protein sequence ID" value="EJW91223.1"/>
    <property type="molecule type" value="Genomic_DNA"/>
</dbReference>
<protein>
    <submittedName>
        <fullName evidence="1">Uncharacterized protein</fullName>
    </submittedName>
</protein>
<name>J9F9U9_9ZZZZ</name>
<sequence>MLRLVASILSESILTTTAVSFDIDDYAEFGLNEADAPEASWTL</sequence>
<proteinExistence type="predicted"/>
<evidence type="ECO:0000313" key="1">
    <source>
        <dbReference type="EMBL" id="EJW91223.1"/>
    </source>
</evidence>
<accession>J9F9U9</accession>
<gene>
    <name evidence="1" type="ORF">EVA_20667</name>
</gene>
<reference evidence="1" key="1">
    <citation type="journal article" date="2012" name="PLoS ONE">
        <title>Gene sets for utilization of primary and secondary nutrition supplies in the distal gut of endangered iberian lynx.</title>
        <authorList>
            <person name="Alcaide M."/>
            <person name="Messina E."/>
            <person name="Richter M."/>
            <person name="Bargiela R."/>
            <person name="Peplies J."/>
            <person name="Huws S.A."/>
            <person name="Newbold C.J."/>
            <person name="Golyshin P.N."/>
            <person name="Simon M.A."/>
            <person name="Lopez G."/>
            <person name="Yakimov M.M."/>
            <person name="Ferrer M."/>
        </authorList>
    </citation>
    <scope>NUCLEOTIDE SEQUENCE</scope>
</reference>
<dbReference type="AlphaFoldDB" id="J9F9U9"/>